<feature type="domain" description="HTH crp-type" evidence="5">
    <location>
        <begin position="149"/>
        <end position="223"/>
    </location>
</feature>
<keyword evidence="2" id="KW-0238">DNA-binding</keyword>
<dbReference type="InterPro" id="IPR036390">
    <property type="entry name" value="WH_DNA-bd_sf"/>
</dbReference>
<dbReference type="SUPFAM" id="SSF51206">
    <property type="entry name" value="cAMP-binding domain-like"/>
    <property type="match status" value="1"/>
</dbReference>
<dbReference type="RefSeq" id="WP_252165897.1">
    <property type="nucleotide sequence ID" value="NZ_CP084930.1"/>
</dbReference>
<sequence>MQPGGDILARRLAALAPLSEAERRMLAVDPSQRVRRTPARADIVREGDAPGDLRLLLSGWAARYKMLDDGRRQIVGLLLPGDLFDLHMTVLHELDHSIAALTDLRLVEIPHERLDQVLRGSGAIARALRRYTLMGAAIQREWLLSLGQRTAFERLGHLLCEIHIRLSMVGLTNGNACDMPMTQTEMADATGITPVHVNRTLQEMRARGLIVLKGRILEIPDLDQLKQVSLFSDAYLQSLGARRPPGQVVALGAA</sequence>
<reference evidence="6" key="1">
    <citation type="journal article" date="2022" name="Toxins">
        <title>Genomic Analysis of Sphingopyxis sp. USTB-05 for Biodegrading Cyanobacterial Hepatotoxins.</title>
        <authorList>
            <person name="Liu C."/>
            <person name="Xu Q."/>
            <person name="Zhao Z."/>
            <person name="Zhang H."/>
            <person name="Liu X."/>
            <person name="Yin C."/>
            <person name="Liu Y."/>
            <person name="Yan H."/>
        </authorList>
    </citation>
    <scope>NUCLEOTIDE SEQUENCE</scope>
    <source>
        <strain evidence="6">NBD5</strain>
    </source>
</reference>
<dbReference type="Pfam" id="PF00027">
    <property type="entry name" value="cNMP_binding"/>
    <property type="match status" value="1"/>
</dbReference>
<protein>
    <submittedName>
        <fullName evidence="6">Crp/Fnr family transcriptional regulator</fullName>
    </submittedName>
</protein>
<dbReference type="Proteomes" id="UP001056937">
    <property type="component" value="Chromosome 1"/>
</dbReference>
<dbReference type="SUPFAM" id="SSF46785">
    <property type="entry name" value="Winged helix' DNA-binding domain"/>
    <property type="match status" value="1"/>
</dbReference>
<dbReference type="PANTHER" id="PTHR24567">
    <property type="entry name" value="CRP FAMILY TRANSCRIPTIONAL REGULATORY PROTEIN"/>
    <property type="match status" value="1"/>
</dbReference>
<gene>
    <name evidence="6" type="ORF">LHA26_12335</name>
</gene>
<dbReference type="InterPro" id="IPR000595">
    <property type="entry name" value="cNMP-bd_dom"/>
</dbReference>
<proteinExistence type="predicted"/>
<dbReference type="Gene3D" id="2.60.120.10">
    <property type="entry name" value="Jelly Rolls"/>
    <property type="match status" value="1"/>
</dbReference>
<dbReference type="SMART" id="SM00100">
    <property type="entry name" value="cNMP"/>
    <property type="match status" value="1"/>
</dbReference>
<dbReference type="EMBL" id="CP084930">
    <property type="protein sequence ID" value="USI72088.1"/>
    <property type="molecule type" value="Genomic_DNA"/>
</dbReference>
<evidence type="ECO:0000313" key="7">
    <source>
        <dbReference type="Proteomes" id="UP001056937"/>
    </source>
</evidence>
<feature type="domain" description="Cyclic nucleotide-binding" evidence="4">
    <location>
        <begin position="14"/>
        <end position="84"/>
    </location>
</feature>
<keyword evidence="7" id="KW-1185">Reference proteome</keyword>
<accession>A0ABY4X5A0</accession>
<keyword evidence="1" id="KW-0805">Transcription regulation</keyword>
<dbReference type="InterPro" id="IPR014710">
    <property type="entry name" value="RmlC-like_jellyroll"/>
</dbReference>
<dbReference type="SMART" id="SM00419">
    <property type="entry name" value="HTH_CRP"/>
    <property type="match status" value="1"/>
</dbReference>
<dbReference type="InterPro" id="IPR018490">
    <property type="entry name" value="cNMP-bd_dom_sf"/>
</dbReference>
<evidence type="ECO:0000313" key="6">
    <source>
        <dbReference type="EMBL" id="USI72088.1"/>
    </source>
</evidence>
<dbReference type="PROSITE" id="PS51063">
    <property type="entry name" value="HTH_CRP_2"/>
    <property type="match status" value="1"/>
</dbReference>
<evidence type="ECO:0000259" key="4">
    <source>
        <dbReference type="PROSITE" id="PS50042"/>
    </source>
</evidence>
<keyword evidence="3" id="KW-0804">Transcription</keyword>
<dbReference type="InterPro" id="IPR050397">
    <property type="entry name" value="Env_Response_Regulators"/>
</dbReference>
<dbReference type="Gene3D" id="1.10.10.10">
    <property type="entry name" value="Winged helix-like DNA-binding domain superfamily/Winged helix DNA-binding domain"/>
    <property type="match status" value="1"/>
</dbReference>
<dbReference type="PANTHER" id="PTHR24567:SF68">
    <property type="entry name" value="DNA-BINDING TRANSCRIPTIONAL DUAL REGULATOR CRP"/>
    <property type="match status" value="1"/>
</dbReference>
<dbReference type="Pfam" id="PF13545">
    <property type="entry name" value="HTH_Crp_2"/>
    <property type="match status" value="1"/>
</dbReference>
<evidence type="ECO:0000256" key="1">
    <source>
        <dbReference type="ARBA" id="ARBA00023015"/>
    </source>
</evidence>
<dbReference type="CDD" id="cd00038">
    <property type="entry name" value="CAP_ED"/>
    <property type="match status" value="1"/>
</dbReference>
<evidence type="ECO:0000256" key="2">
    <source>
        <dbReference type="ARBA" id="ARBA00023125"/>
    </source>
</evidence>
<dbReference type="InterPro" id="IPR036388">
    <property type="entry name" value="WH-like_DNA-bd_sf"/>
</dbReference>
<dbReference type="InterPro" id="IPR012318">
    <property type="entry name" value="HTH_CRP"/>
</dbReference>
<evidence type="ECO:0000256" key="3">
    <source>
        <dbReference type="ARBA" id="ARBA00023163"/>
    </source>
</evidence>
<name>A0ABY4X5A0_9SPHN</name>
<organism evidence="6 7">
    <name type="scientific">Sphingomonas morindae</name>
    <dbReference type="NCBI Taxonomy" id="1541170"/>
    <lineage>
        <taxon>Bacteria</taxon>
        <taxon>Pseudomonadati</taxon>
        <taxon>Pseudomonadota</taxon>
        <taxon>Alphaproteobacteria</taxon>
        <taxon>Sphingomonadales</taxon>
        <taxon>Sphingomonadaceae</taxon>
        <taxon>Sphingomonas</taxon>
    </lineage>
</organism>
<dbReference type="PROSITE" id="PS50042">
    <property type="entry name" value="CNMP_BINDING_3"/>
    <property type="match status" value="1"/>
</dbReference>
<evidence type="ECO:0000259" key="5">
    <source>
        <dbReference type="PROSITE" id="PS51063"/>
    </source>
</evidence>